<dbReference type="InterPro" id="IPR000524">
    <property type="entry name" value="Tscrpt_reg_HTH_GntR"/>
</dbReference>
<dbReference type="Pfam" id="PF07702">
    <property type="entry name" value="UTRA"/>
    <property type="match status" value="1"/>
</dbReference>
<dbReference type="EMBL" id="SLXK01000009">
    <property type="protein sequence ID" value="TCP29579.1"/>
    <property type="molecule type" value="Genomic_DNA"/>
</dbReference>
<keyword evidence="3" id="KW-0804">Transcription</keyword>
<keyword evidence="1" id="KW-0805">Transcription regulation</keyword>
<evidence type="ECO:0000259" key="4">
    <source>
        <dbReference type="PROSITE" id="PS50949"/>
    </source>
</evidence>
<dbReference type="PANTHER" id="PTHR44846:SF1">
    <property type="entry name" value="MANNOSYL-D-GLYCERATE TRANSPORT_METABOLISM SYSTEM REPRESSOR MNGR-RELATED"/>
    <property type="match status" value="1"/>
</dbReference>
<evidence type="ECO:0000313" key="6">
    <source>
        <dbReference type="Proteomes" id="UP000295416"/>
    </source>
</evidence>
<dbReference type="InterPro" id="IPR036390">
    <property type="entry name" value="WH_DNA-bd_sf"/>
</dbReference>
<protein>
    <submittedName>
        <fullName evidence="5">GntR family transcriptional regulator</fullName>
    </submittedName>
</protein>
<organism evidence="5 6">
    <name type="scientific">Scopulibacillus darangshiensis</name>
    <dbReference type="NCBI Taxonomy" id="442528"/>
    <lineage>
        <taxon>Bacteria</taxon>
        <taxon>Bacillati</taxon>
        <taxon>Bacillota</taxon>
        <taxon>Bacilli</taxon>
        <taxon>Bacillales</taxon>
        <taxon>Sporolactobacillaceae</taxon>
        <taxon>Scopulibacillus</taxon>
    </lineage>
</organism>
<keyword evidence="6" id="KW-1185">Reference proteome</keyword>
<dbReference type="AlphaFoldDB" id="A0A4R2P445"/>
<dbReference type="CDD" id="cd07377">
    <property type="entry name" value="WHTH_GntR"/>
    <property type="match status" value="1"/>
</dbReference>
<evidence type="ECO:0000313" key="5">
    <source>
        <dbReference type="EMBL" id="TCP29579.1"/>
    </source>
</evidence>
<dbReference type="InterPro" id="IPR050679">
    <property type="entry name" value="Bact_HTH_transcr_reg"/>
</dbReference>
<dbReference type="PRINTS" id="PR00035">
    <property type="entry name" value="HTHGNTR"/>
</dbReference>
<dbReference type="Gene3D" id="1.10.10.10">
    <property type="entry name" value="Winged helix-like DNA-binding domain superfamily/Winged helix DNA-binding domain"/>
    <property type="match status" value="1"/>
</dbReference>
<comment type="caution">
    <text evidence="5">The sequence shown here is derived from an EMBL/GenBank/DDBJ whole genome shotgun (WGS) entry which is preliminary data.</text>
</comment>
<dbReference type="Pfam" id="PF00392">
    <property type="entry name" value="GntR"/>
    <property type="match status" value="1"/>
</dbReference>
<dbReference type="PANTHER" id="PTHR44846">
    <property type="entry name" value="MANNOSYL-D-GLYCERATE TRANSPORT/METABOLISM SYSTEM REPRESSOR MNGR-RELATED"/>
    <property type="match status" value="1"/>
</dbReference>
<evidence type="ECO:0000256" key="3">
    <source>
        <dbReference type="ARBA" id="ARBA00023163"/>
    </source>
</evidence>
<sequence>MKLDFESAEPLHIQLKNYLKREIMGGIYKHKIPSERELMDRYSVSRTTVRAAISDLVHEGILEKRHGKGTFVSNVPVHDWLGSFTSFTETIKNMKMQPGTRLLFNGIESSSKKIKNILETEKYYMIERLRFADDIPIAIEKHYYPLEIGKELEKYDLNSAVLYDLLESALGVNLWKADQMITAGKPEIQDAEHLMISKDSSVLMSDRIITTPKGDTVEFLKSVFRSDMYAFNIEMKRRKG</sequence>
<dbReference type="SUPFAM" id="SSF46785">
    <property type="entry name" value="Winged helix' DNA-binding domain"/>
    <property type="match status" value="1"/>
</dbReference>
<dbReference type="GO" id="GO:0045892">
    <property type="term" value="P:negative regulation of DNA-templated transcription"/>
    <property type="evidence" value="ECO:0007669"/>
    <property type="project" value="TreeGrafter"/>
</dbReference>
<evidence type="ECO:0000256" key="2">
    <source>
        <dbReference type="ARBA" id="ARBA00023125"/>
    </source>
</evidence>
<name>A0A4R2P445_9BACL</name>
<feature type="domain" description="HTH gntR-type" evidence="4">
    <location>
        <begin position="9"/>
        <end position="75"/>
    </location>
</feature>
<dbReference type="SUPFAM" id="SSF64288">
    <property type="entry name" value="Chorismate lyase-like"/>
    <property type="match status" value="1"/>
</dbReference>
<dbReference type="Proteomes" id="UP000295416">
    <property type="component" value="Unassembled WGS sequence"/>
</dbReference>
<dbReference type="Gene3D" id="3.40.1410.10">
    <property type="entry name" value="Chorismate lyase-like"/>
    <property type="match status" value="1"/>
</dbReference>
<dbReference type="InterPro" id="IPR036388">
    <property type="entry name" value="WH-like_DNA-bd_sf"/>
</dbReference>
<dbReference type="SMART" id="SM00345">
    <property type="entry name" value="HTH_GNTR"/>
    <property type="match status" value="1"/>
</dbReference>
<keyword evidence="2" id="KW-0238">DNA-binding</keyword>
<dbReference type="SMART" id="SM00866">
    <property type="entry name" value="UTRA"/>
    <property type="match status" value="1"/>
</dbReference>
<gene>
    <name evidence="5" type="ORF">EV207_10932</name>
</gene>
<dbReference type="OrthoDB" id="9815017at2"/>
<dbReference type="RefSeq" id="WP_132745564.1">
    <property type="nucleotide sequence ID" value="NZ_SLXK01000009.1"/>
</dbReference>
<dbReference type="PROSITE" id="PS50949">
    <property type="entry name" value="HTH_GNTR"/>
    <property type="match status" value="1"/>
</dbReference>
<dbReference type="GO" id="GO:0003677">
    <property type="term" value="F:DNA binding"/>
    <property type="evidence" value="ECO:0007669"/>
    <property type="project" value="UniProtKB-KW"/>
</dbReference>
<dbReference type="GO" id="GO:0003700">
    <property type="term" value="F:DNA-binding transcription factor activity"/>
    <property type="evidence" value="ECO:0007669"/>
    <property type="project" value="InterPro"/>
</dbReference>
<dbReference type="InterPro" id="IPR028978">
    <property type="entry name" value="Chorismate_lyase_/UTRA_dom_sf"/>
</dbReference>
<proteinExistence type="predicted"/>
<reference evidence="5 6" key="1">
    <citation type="submission" date="2019-03" db="EMBL/GenBank/DDBJ databases">
        <title>Genomic Encyclopedia of Type Strains, Phase IV (KMG-IV): sequencing the most valuable type-strain genomes for metagenomic binning, comparative biology and taxonomic classification.</title>
        <authorList>
            <person name="Goeker M."/>
        </authorList>
    </citation>
    <scope>NUCLEOTIDE SEQUENCE [LARGE SCALE GENOMIC DNA]</scope>
    <source>
        <strain evidence="5 6">DSM 19377</strain>
    </source>
</reference>
<accession>A0A4R2P445</accession>
<evidence type="ECO:0000256" key="1">
    <source>
        <dbReference type="ARBA" id="ARBA00023015"/>
    </source>
</evidence>
<dbReference type="InterPro" id="IPR011663">
    <property type="entry name" value="UTRA"/>
</dbReference>